<gene>
    <name evidence="1" type="ORF">PG993_000880</name>
</gene>
<dbReference type="InterPro" id="IPR027417">
    <property type="entry name" value="P-loop_NTPase"/>
</dbReference>
<name>A0ABR1UCH2_9PEZI</name>
<evidence type="ECO:0000313" key="2">
    <source>
        <dbReference type="Proteomes" id="UP001444661"/>
    </source>
</evidence>
<evidence type="ECO:0000313" key="1">
    <source>
        <dbReference type="EMBL" id="KAK8055653.1"/>
    </source>
</evidence>
<proteinExistence type="predicted"/>
<comment type="caution">
    <text evidence="1">The sequence shown here is derived from an EMBL/GenBank/DDBJ whole genome shotgun (WGS) entry which is preliminary data.</text>
</comment>
<reference evidence="1 2" key="1">
    <citation type="submission" date="2023-01" db="EMBL/GenBank/DDBJ databases">
        <title>Analysis of 21 Apiospora genomes using comparative genomics revels a genus with tremendous synthesis potential of carbohydrate active enzymes and secondary metabolites.</title>
        <authorList>
            <person name="Sorensen T."/>
        </authorList>
    </citation>
    <scope>NUCLEOTIDE SEQUENCE [LARGE SCALE GENOMIC DNA]</scope>
    <source>
        <strain evidence="1 2">CBS 33761</strain>
    </source>
</reference>
<dbReference type="EMBL" id="JAQQWK010000001">
    <property type="protein sequence ID" value="KAK8055653.1"/>
    <property type="molecule type" value="Genomic_DNA"/>
</dbReference>
<accession>A0ABR1UCH2</accession>
<keyword evidence="2" id="KW-1185">Reference proteome</keyword>
<sequence>MTITVLRIKPNHNNEIHVEEVEHNVESDWFVGSRAHTPLLGEVPGGPAAGGLDDLRHRRPSWWSCPHFTRLSGDEIIHERHGLYGVDYPADDALYQQYQEENDAIILQRFHSLLEEGQDIVLDRSFYAKEDRDEFKRIVEEHGGPLGPRLLQTCRQGDVVGADPATERAAQGGELGARYLSRDVRDRNILLPATRGAFRTARVMPRVARVPSGTARVASRAPRAVAGTPAASRMAVVFPVLLVFVALDPEVIVLEGFEMDTVAVVIVVGGLRPAGLGPGGGYRRPVRMVPGKPRRARARANMSPGSVDLEVAPSLPAARLAVADRPGAREGLAAGRLLQHRRRLLLLLPKGQVEWALEPNIDHFAADGTPAFGAPHFGRGAAIAAPVATRDVAGDVPYRSIGSHRRQFPPAAQMAHVRLPLRRLRLGFGGRRCGGRATT</sequence>
<dbReference type="Proteomes" id="UP001444661">
    <property type="component" value="Unassembled WGS sequence"/>
</dbReference>
<protein>
    <submittedName>
        <fullName evidence="1">Uncharacterized protein</fullName>
    </submittedName>
</protein>
<organism evidence="1 2">
    <name type="scientific">Apiospora rasikravindrae</name>
    <dbReference type="NCBI Taxonomy" id="990691"/>
    <lineage>
        <taxon>Eukaryota</taxon>
        <taxon>Fungi</taxon>
        <taxon>Dikarya</taxon>
        <taxon>Ascomycota</taxon>
        <taxon>Pezizomycotina</taxon>
        <taxon>Sordariomycetes</taxon>
        <taxon>Xylariomycetidae</taxon>
        <taxon>Amphisphaeriales</taxon>
        <taxon>Apiosporaceae</taxon>
        <taxon>Apiospora</taxon>
    </lineage>
</organism>
<dbReference type="Gene3D" id="3.40.50.300">
    <property type="entry name" value="P-loop containing nucleotide triphosphate hydrolases"/>
    <property type="match status" value="1"/>
</dbReference>